<reference evidence="1 2" key="1">
    <citation type="journal article" date="2016" name="Sci. Rep.">
        <title>The Dendrobium catenatum Lindl. genome sequence provides insights into polysaccharide synthase, floral development and adaptive evolution.</title>
        <authorList>
            <person name="Zhang G.Q."/>
            <person name="Xu Q."/>
            <person name="Bian C."/>
            <person name="Tsai W.C."/>
            <person name="Yeh C.M."/>
            <person name="Liu K.W."/>
            <person name="Yoshida K."/>
            <person name="Zhang L.S."/>
            <person name="Chang S.B."/>
            <person name="Chen F."/>
            <person name="Shi Y."/>
            <person name="Su Y.Y."/>
            <person name="Zhang Y.Q."/>
            <person name="Chen L.J."/>
            <person name="Yin Y."/>
            <person name="Lin M."/>
            <person name="Huang H."/>
            <person name="Deng H."/>
            <person name="Wang Z.W."/>
            <person name="Zhu S.L."/>
            <person name="Zhao X."/>
            <person name="Deng C."/>
            <person name="Niu S.C."/>
            <person name="Huang J."/>
            <person name="Wang M."/>
            <person name="Liu G.H."/>
            <person name="Yang H.J."/>
            <person name="Xiao X.J."/>
            <person name="Hsiao Y.Y."/>
            <person name="Wu W.L."/>
            <person name="Chen Y.Y."/>
            <person name="Mitsuda N."/>
            <person name="Ohme-Takagi M."/>
            <person name="Luo Y.B."/>
            <person name="Van de Peer Y."/>
            <person name="Liu Z.J."/>
        </authorList>
    </citation>
    <scope>NUCLEOTIDE SEQUENCE [LARGE SCALE GENOMIC DNA]</scope>
    <source>
        <tissue evidence="1">The whole plant</tissue>
    </source>
</reference>
<gene>
    <name evidence="1" type="ORF">MA16_Dca014914</name>
</gene>
<proteinExistence type="predicted"/>
<protein>
    <submittedName>
        <fullName evidence="1">Uncharacterized protein</fullName>
    </submittedName>
</protein>
<dbReference type="AlphaFoldDB" id="A0A2I0WSK1"/>
<evidence type="ECO:0000313" key="2">
    <source>
        <dbReference type="Proteomes" id="UP000233837"/>
    </source>
</evidence>
<accession>A0A2I0WSK1</accession>
<keyword evidence="2" id="KW-1185">Reference proteome</keyword>
<reference evidence="1 2" key="2">
    <citation type="journal article" date="2017" name="Nature">
        <title>The Apostasia genome and the evolution of orchids.</title>
        <authorList>
            <person name="Zhang G.Q."/>
            <person name="Liu K.W."/>
            <person name="Li Z."/>
            <person name="Lohaus R."/>
            <person name="Hsiao Y.Y."/>
            <person name="Niu S.C."/>
            <person name="Wang J.Y."/>
            <person name="Lin Y.C."/>
            <person name="Xu Q."/>
            <person name="Chen L.J."/>
            <person name="Yoshida K."/>
            <person name="Fujiwara S."/>
            <person name="Wang Z.W."/>
            <person name="Zhang Y.Q."/>
            <person name="Mitsuda N."/>
            <person name="Wang M."/>
            <person name="Liu G.H."/>
            <person name="Pecoraro L."/>
            <person name="Huang H.X."/>
            <person name="Xiao X.J."/>
            <person name="Lin M."/>
            <person name="Wu X.Y."/>
            <person name="Wu W.L."/>
            <person name="Chen Y.Y."/>
            <person name="Chang S.B."/>
            <person name="Sakamoto S."/>
            <person name="Ohme-Takagi M."/>
            <person name="Yagi M."/>
            <person name="Zeng S.J."/>
            <person name="Shen C.Y."/>
            <person name="Yeh C.M."/>
            <person name="Luo Y.B."/>
            <person name="Tsai W.C."/>
            <person name="Van de Peer Y."/>
            <person name="Liu Z.J."/>
        </authorList>
    </citation>
    <scope>NUCLEOTIDE SEQUENCE [LARGE SCALE GENOMIC DNA]</scope>
    <source>
        <tissue evidence="1">The whole plant</tissue>
    </source>
</reference>
<name>A0A2I0WSK1_9ASPA</name>
<dbReference type="Proteomes" id="UP000233837">
    <property type="component" value="Unassembled WGS sequence"/>
</dbReference>
<evidence type="ECO:0000313" key="1">
    <source>
        <dbReference type="EMBL" id="PKU78649.1"/>
    </source>
</evidence>
<organism evidence="1 2">
    <name type="scientific">Dendrobium catenatum</name>
    <dbReference type="NCBI Taxonomy" id="906689"/>
    <lineage>
        <taxon>Eukaryota</taxon>
        <taxon>Viridiplantae</taxon>
        <taxon>Streptophyta</taxon>
        <taxon>Embryophyta</taxon>
        <taxon>Tracheophyta</taxon>
        <taxon>Spermatophyta</taxon>
        <taxon>Magnoliopsida</taxon>
        <taxon>Liliopsida</taxon>
        <taxon>Asparagales</taxon>
        <taxon>Orchidaceae</taxon>
        <taxon>Epidendroideae</taxon>
        <taxon>Malaxideae</taxon>
        <taxon>Dendrobiinae</taxon>
        <taxon>Dendrobium</taxon>
    </lineage>
</organism>
<dbReference type="EMBL" id="KZ502445">
    <property type="protein sequence ID" value="PKU78649.1"/>
    <property type="molecule type" value="Genomic_DNA"/>
</dbReference>
<sequence length="127" mass="14290">MGSNIHDLITGFPYPIQQFEWGLVDVGPSFSRMQAPVVNYIPGRSPRKLSIKDHTLSPPKVGLAHGYRLGNPIQKEEKSEGMNQHAWLIPAFGGSRALERNWEKKIKHSTTCVREEMEVASFCDADK</sequence>